<reference evidence="2 3" key="1">
    <citation type="submission" date="2020-06" db="EMBL/GenBank/DDBJ databases">
        <title>Transcriptomic and genomic resources for Thalictrum thalictroides and T. hernandezii: Facilitating candidate gene discovery in an emerging model plant lineage.</title>
        <authorList>
            <person name="Arias T."/>
            <person name="Riano-Pachon D.M."/>
            <person name="Di Stilio V.S."/>
        </authorList>
    </citation>
    <scope>NUCLEOTIDE SEQUENCE [LARGE SCALE GENOMIC DNA]</scope>
    <source>
        <strain evidence="3">cv. WT478/WT964</strain>
        <tissue evidence="2">Leaves</tissue>
    </source>
</reference>
<evidence type="ECO:0000313" key="2">
    <source>
        <dbReference type="EMBL" id="KAF5178122.1"/>
    </source>
</evidence>
<dbReference type="Proteomes" id="UP000554482">
    <property type="component" value="Unassembled WGS sequence"/>
</dbReference>
<name>A0A7J6V178_THATH</name>
<feature type="non-terminal residue" evidence="2">
    <location>
        <position position="128"/>
    </location>
</feature>
<evidence type="ECO:0000313" key="3">
    <source>
        <dbReference type="Proteomes" id="UP000554482"/>
    </source>
</evidence>
<keyword evidence="3" id="KW-1185">Reference proteome</keyword>
<dbReference type="EMBL" id="JABWDY010040417">
    <property type="protein sequence ID" value="KAF5178122.1"/>
    <property type="molecule type" value="Genomic_DNA"/>
</dbReference>
<feature type="region of interest" description="Disordered" evidence="1">
    <location>
        <begin position="81"/>
        <end position="128"/>
    </location>
</feature>
<sequence length="128" mass="14445">MAVEDQVRVNQDRVNYLVELLKGFQKKQFTKTQEEFIATEMDWLRAKKFSFGDSLLINGTQPLEVFDDDYAIFLIAFDAPSEEESKSSYDEDRKTEMDKQKSGTDKSESSTTESGESSSSNSGSGNVK</sequence>
<organism evidence="2 3">
    <name type="scientific">Thalictrum thalictroides</name>
    <name type="common">Rue-anemone</name>
    <name type="synonym">Anemone thalictroides</name>
    <dbReference type="NCBI Taxonomy" id="46969"/>
    <lineage>
        <taxon>Eukaryota</taxon>
        <taxon>Viridiplantae</taxon>
        <taxon>Streptophyta</taxon>
        <taxon>Embryophyta</taxon>
        <taxon>Tracheophyta</taxon>
        <taxon>Spermatophyta</taxon>
        <taxon>Magnoliopsida</taxon>
        <taxon>Ranunculales</taxon>
        <taxon>Ranunculaceae</taxon>
        <taxon>Thalictroideae</taxon>
        <taxon>Thalictrum</taxon>
    </lineage>
</organism>
<dbReference type="AlphaFoldDB" id="A0A7J6V178"/>
<gene>
    <name evidence="2" type="ORF">FRX31_032291</name>
</gene>
<feature type="compositionally biased region" description="Basic and acidic residues" evidence="1">
    <location>
        <begin position="83"/>
        <end position="108"/>
    </location>
</feature>
<feature type="compositionally biased region" description="Low complexity" evidence="1">
    <location>
        <begin position="109"/>
        <end position="128"/>
    </location>
</feature>
<comment type="caution">
    <text evidence="2">The sequence shown here is derived from an EMBL/GenBank/DDBJ whole genome shotgun (WGS) entry which is preliminary data.</text>
</comment>
<evidence type="ECO:0000256" key="1">
    <source>
        <dbReference type="SAM" id="MobiDB-lite"/>
    </source>
</evidence>
<protein>
    <submittedName>
        <fullName evidence="2">Uncharacterized protein</fullName>
    </submittedName>
</protein>
<accession>A0A7J6V178</accession>
<proteinExistence type="predicted"/>